<feature type="region of interest" description="Disordered" evidence="2">
    <location>
        <begin position="93"/>
        <end position="124"/>
    </location>
</feature>
<name>A0A6F9D907_9ASCI</name>
<feature type="region of interest" description="Disordered" evidence="2">
    <location>
        <begin position="195"/>
        <end position="221"/>
    </location>
</feature>
<dbReference type="Pfam" id="PF21730">
    <property type="entry name" value="Vma22_CCDC115"/>
    <property type="match status" value="1"/>
</dbReference>
<protein>
    <recommendedName>
        <fullName evidence="1">Vacuolar ATPase assembly protein VMA22</fullName>
    </recommendedName>
</protein>
<sequence length="221" mass="25158">MAADKERELDFLCLTLLELVAEIHEKKQEQEKCLQDGFLCLAKARYALGVDRVSKLHYAAEMTPNLFVDCSKSDGDHTEEKWDILKCVNSKFYESQSQEPTDSTELRRRRRGSEPDSPEDDDKELDALLQEMNVKEKPKVSSTDPLRWFAVLAPQSLRQAQTAFTKAAHVSCEICTLRNKLDATKKRYADARRTHEAALIESSSKTTEDNTAEPQKTESTD</sequence>
<dbReference type="AlphaFoldDB" id="A0A6F9D907"/>
<evidence type="ECO:0000313" key="3">
    <source>
        <dbReference type="EMBL" id="CAB3228140.1"/>
    </source>
</evidence>
<accession>A0A6F9D907</accession>
<dbReference type="PANTHER" id="PTHR31996:SF2">
    <property type="entry name" value="COILED-COIL DOMAIN-CONTAINING PROTEIN 115"/>
    <property type="match status" value="1"/>
</dbReference>
<evidence type="ECO:0000256" key="2">
    <source>
        <dbReference type="SAM" id="MobiDB-lite"/>
    </source>
</evidence>
<dbReference type="EMBL" id="LR783628">
    <property type="protein sequence ID" value="CAB3228140.1"/>
    <property type="molecule type" value="mRNA"/>
</dbReference>
<reference evidence="3" key="1">
    <citation type="submission" date="2020-04" db="EMBL/GenBank/DDBJ databases">
        <authorList>
            <person name="Neveu A P."/>
        </authorList>
    </citation>
    <scope>NUCLEOTIDE SEQUENCE</scope>
    <source>
        <tissue evidence="3">Whole embryo</tissue>
    </source>
</reference>
<feature type="compositionally biased region" description="Polar residues" evidence="2">
    <location>
        <begin position="93"/>
        <end position="103"/>
    </location>
</feature>
<gene>
    <name evidence="3" type="primary">Ccdc115</name>
</gene>
<organism evidence="3">
    <name type="scientific">Phallusia mammillata</name>
    <dbReference type="NCBI Taxonomy" id="59560"/>
    <lineage>
        <taxon>Eukaryota</taxon>
        <taxon>Metazoa</taxon>
        <taxon>Chordata</taxon>
        <taxon>Tunicata</taxon>
        <taxon>Ascidiacea</taxon>
        <taxon>Phlebobranchia</taxon>
        <taxon>Ascidiidae</taxon>
        <taxon>Phallusia</taxon>
    </lineage>
</organism>
<dbReference type="PANTHER" id="PTHR31996">
    <property type="entry name" value="COILED-COIL DOMAIN-CONTAINING PROTEIN 115"/>
    <property type="match status" value="1"/>
</dbReference>
<dbReference type="InterPro" id="IPR040357">
    <property type="entry name" value="Vma22/CCDC115"/>
</dbReference>
<proteinExistence type="evidence at transcript level"/>
<dbReference type="GO" id="GO:0070072">
    <property type="term" value="P:vacuolar proton-transporting V-type ATPase complex assembly"/>
    <property type="evidence" value="ECO:0007669"/>
    <property type="project" value="InterPro"/>
</dbReference>
<evidence type="ECO:0000256" key="1">
    <source>
        <dbReference type="ARBA" id="ARBA00093634"/>
    </source>
</evidence>
<dbReference type="GO" id="GO:0051082">
    <property type="term" value="F:unfolded protein binding"/>
    <property type="evidence" value="ECO:0007669"/>
    <property type="project" value="TreeGrafter"/>
</dbReference>